<dbReference type="PROSITE" id="PS51318">
    <property type="entry name" value="TAT"/>
    <property type="match status" value="1"/>
</dbReference>
<proteinExistence type="predicted"/>
<dbReference type="Proteomes" id="UP001526246">
    <property type="component" value="Unassembled WGS sequence"/>
</dbReference>
<evidence type="ECO:0008006" key="3">
    <source>
        <dbReference type="Google" id="ProtNLM"/>
    </source>
</evidence>
<name>A0ABT3JDP1_9SPHN</name>
<protein>
    <recommendedName>
        <fullName evidence="3">Transcriptional initiation protein Tat</fullName>
    </recommendedName>
</protein>
<comment type="caution">
    <text evidence="1">The sequence shown here is derived from an EMBL/GenBank/DDBJ whole genome shotgun (WGS) entry which is preliminary data.</text>
</comment>
<sequence length="264" mass="28248">MIGFHGRRTALKMLGGSLALSGAASMGLLPAQGTAVPQELLPSGAASLRELAKRLAKAPRRRNFKTVPMILDHPELWDHEALSEVIAYRPAAKQVWDSKDIGGPWLNLMRNAVNCQIWSFRQPDFLAASMTHGTAQLALFDQSAWDKYQLASRTGGAFSSNKLILDTPAAAADPSDFQNPQGVFSLENNSIPALMRRGVVFGSCHNAIWETAVALIKDGVNPDKLSVEALAADLTNRLAPGVILTPGAVGTLPVLQAAGFHYAT</sequence>
<accession>A0ABT3JDP1</accession>
<dbReference type="InterPro" id="IPR006311">
    <property type="entry name" value="TAT_signal"/>
</dbReference>
<evidence type="ECO:0000313" key="1">
    <source>
        <dbReference type="EMBL" id="MCW3797198.1"/>
    </source>
</evidence>
<dbReference type="RefSeq" id="WP_264881345.1">
    <property type="nucleotide sequence ID" value="NZ_JAPDOB010000001.1"/>
</dbReference>
<gene>
    <name evidence="1" type="ORF">OMW55_05170</name>
</gene>
<reference evidence="1 2" key="1">
    <citation type="submission" date="2022-10" db="EMBL/GenBank/DDBJ databases">
        <title>Sphingomonas sp.</title>
        <authorList>
            <person name="Jin C."/>
        </authorList>
    </citation>
    <scope>NUCLEOTIDE SEQUENCE [LARGE SCALE GENOMIC DNA]</scope>
    <source>
        <strain evidence="1 2">BN140010</strain>
    </source>
</reference>
<organism evidence="1 2">
    <name type="scientific">Sphingomonas arvum</name>
    <dbReference type="NCBI Taxonomy" id="2992113"/>
    <lineage>
        <taxon>Bacteria</taxon>
        <taxon>Pseudomonadati</taxon>
        <taxon>Pseudomonadota</taxon>
        <taxon>Alphaproteobacteria</taxon>
        <taxon>Sphingomonadales</taxon>
        <taxon>Sphingomonadaceae</taxon>
        <taxon>Sphingomonas</taxon>
    </lineage>
</organism>
<evidence type="ECO:0000313" key="2">
    <source>
        <dbReference type="Proteomes" id="UP001526246"/>
    </source>
</evidence>
<dbReference type="EMBL" id="JAPDOB010000001">
    <property type="protein sequence ID" value="MCW3797198.1"/>
    <property type="molecule type" value="Genomic_DNA"/>
</dbReference>
<keyword evidence="2" id="KW-1185">Reference proteome</keyword>